<dbReference type="GO" id="GO:0008046">
    <property type="term" value="F:axon guidance receptor activity"/>
    <property type="evidence" value="ECO:0007669"/>
    <property type="project" value="TreeGrafter"/>
</dbReference>
<dbReference type="SMART" id="SM00408">
    <property type="entry name" value="IGc2"/>
    <property type="match status" value="2"/>
</dbReference>
<dbReference type="OrthoDB" id="6085115at2759"/>
<comment type="caution">
    <text evidence="6">The sequence shown here is derived from an EMBL/GenBank/DDBJ whole genome shotgun (WGS) entry which is preliminary data.</text>
</comment>
<evidence type="ECO:0000313" key="7">
    <source>
        <dbReference type="Proteomes" id="UP000829720"/>
    </source>
</evidence>
<dbReference type="PROSITE" id="PS50835">
    <property type="entry name" value="IG_LIKE"/>
    <property type="match status" value="2"/>
</dbReference>
<dbReference type="InterPro" id="IPR036179">
    <property type="entry name" value="Ig-like_dom_sf"/>
</dbReference>
<dbReference type="InterPro" id="IPR050958">
    <property type="entry name" value="Cell_Adh-Cytoskel_Orgn"/>
</dbReference>
<feature type="region of interest" description="Disordered" evidence="3">
    <location>
        <begin position="11"/>
        <end position="30"/>
    </location>
</feature>
<keyword evidence="2" id="KW-0106">Calcium</keyword>
<evidence type="ECO:0000256" key="1">
    <source>
        <dbReference type="ARBA" id="ARBA00022723"/>
    </source>
</evidence>
<dbReference type="CDD" id="cd00051">
    <property type="entry name" value="EFh"/>
    <property type="match status" value="1"/>
</dbReference>
<feature type="domain" description="EF-hand" evidence="4">
    <location>
        <begin position="32"/>
        <end position="67"/>
    </location>
</feature>
<keyword evidence="1" id="KW-0479">Metal-binding</keyword>
<dbReference type="AlphaFoldDB" id="A0A8T3E2Q7"/>
<dbReference type="SMART" id="SM00409">
    <property type="entry name" value="IG"/>
    <property type="match status" value="2"/>
</dbReference>
<dbReference type="FunFam" id="2.60.40.10:FF:002358">
    <property type="entry name" value="Follistatin like 4"/>
    <property type="match status" value="1"/>
</dbReference>
<feature type="compositionally biased region" description="Basic and acidic residues" evidence="3">
    <location>
        <begin position="15"/>
        <end position="30"/>
    </location>
</feature>
<name>A0A8T3E2Q7_9TELE</name>
<dbReference type="EMBL" id="JAERUA010000002">
    <property type="protein sequence ID" value="KAI1902930.1"/>
    <property type="molecule type" value="Genomic_DNA"/>
</dbReference>
<dbReference type="Pfam" id="PF13927">
    <property type="entry name" value="Ig_3"/>
    <property type="match status" value="2"/>
</dbReference>
<dbReference type="Gene3D" id="2.60.40.10">
    <property type="entry name" value="Immunoglobulins"/>
    <property type="match status" value="2"/>
</dbReference>
<dbReference type="SUPFAM" id="SSF50969">
    <property type="entry name" value="YVTN repeat-like/Quinoprotein amine dehydrogenase"/>
    <property type="match status" value="1"/>
</dbReference>
<reference evidence="6" key="1">
    <citation type="submission" date="2021-01" db="EMBL/GenBank/DDBJ databases">
        <authorList>
            <person name="Zahm M."/>
            <person name="Roques C."/>
            <person name="Cabau C."/>
            <person name="Klopp C."/>
            <person name="Donnadieu C."/>
            <person name="Jouanno E."/>
            <person name="Lampietro C."/>
            <person name="Louis A."/>
            <person name="Herpin A."/>
            <person name="Echchiki A."/>
            <person name="Berthelot C."/>
            <person name="Parey E."/>
            <person name="Roest-Crollius H."/>
            <person name="Braasch I."/>
            <person name="Postlethwait J."/>
            <person name="Bobe J."/>
            <person name="Montfort J."/>
            <person name="Bouchez O."/>
            <person name="Begum T."/>
            <person name="Mejri S."/>
            <person name="Adams A."/>
            <person name="Chen W.-J."/>
            <person name="Guiguen Y."/>
        </authorList>
    </citation>
    <scope>NUCLEOTIDE SEQUENCE</scope>
    <source>
        <tissue evidence="6">Blood</tissue>
    </source>
</reference>
<dbReference type="FunFam" id="2.60.40.10:FF:000653">
    <property type="entry name" value="Follistatin like 4"/>
    <property type="match status" value="1"/>
</dbReference>
<dbReference type="InterPro" id="IPR013783">
    <property type="entry name" value="Ig-like_fold"/>
</dbReference>
<dbReference type="InterPro" id="IPR011044">
    <property type="entry name" value="Quino_amine_DH_bsu"/>
</dbReference>
<feature type="domain" description="Ig-like" evidence="5">
    <location>
        <begin position="198"/>
        <end position="283"/>
    </location>
</feature>
<dbReference type="GO" id="GO:0043025">
    <property type="term" value="C:neuronal cell body"/>
    <property type="evidence" value="ECO:0007669"/>
    <property type="project" value="TreeGrafter"/>
</dbReference>
<sequence length="699" mass="78574">MADYNKLKSMLLDMQPKEPGQEGRSHNDRMDQKRAVVDTMFKYLDMDGDGRLGSDELAQISMKDHLDDSLLECTMQDLIRYDDYNNDGHLSLHELYTAFQVVQLLLPDEKKVSISTVTVGLSTVLSCAIQGTLRPPVIWKRNGIVLNFLDLEDINDFGDDGSLYITKVTTIHMGNYTCHAYGYEDLYQTHVLQVNVPPVILVYPETQAQEPGVAASLHCYADGIPNPKILWLKNGMDLQLKGSKQLSLIANGSELHIGSVRYEDTGAYTCIAKNEVGVDEDISSLFVEDSARKTLANILWREEGLSVGNLFYIFSDEGITILQPGDCEIRRHIKRTERIVASYEEMCPKVEGDTPHRCVWASAVSVRNKYIFVTQPLQHRLLVIDTQAQKVVQVVETDPVPVKLHYDKSHDQIWVLSWGDLHKSHPTLQVISQASVGEEHHTIRTQFQRVDDFFIPPTNLIITHIRFGFIFLKSETAVHKIDLETFHRIKTISLKNHSCVPVSMAYTHLSGYYFVQCQGKNLTSVPPQVIIDSVTDSVIGRNADVAGKPHVSSDGRYVVTPDPRHRKVRVQAVSLQGELQFRQDLDAAIHVSDLAFQPSFTKSNQYTVVATSKTHTDLLFSDLSTGRSEVLKNLKEPVPSKSWPWSEANRVVMSSGLFGQYLVTPSVESLFVLDGKLKSPHCEVSDIKRGNTVVWVGEV</sequence>
<dbReference type="SMART" id="SM00054">
    <property type="entry name" value="EFh"/>
    <property type="match status" value="2"/>
</dbReference>
<dbReference type="SUPFAM" id="SSF47473">
    <property type="entry name" value="EF-hand"/>
    <property type="match status" value="1"/>
</dbReference>
<evidence type="ECO:0000256" key="2">
    <source>
        <dbReference type="ARBA" id="ARBA00022837"/>
    </source>
</evidence>
<dbReference type="GO" id="GO:0050808">
    <property type="term" value="P:synapse organization"/>
    <property type="evidence" value="ECO:0007669"/>
    <property type="project" value="TreeGrafter"/>
</dbReference>
<dbReference type="InterPro" id="IPR003599">
    <property type="entry name" value="Ig_sub"/>
</dbReference>
<dbReference type="Gene3D" id="2.130.10.10">
    <property type="entry name" value="YVTN repeat-like/Quinoprotein amine dehydrogenase"/>
    <property type="match status" value="1"/>
</dbReference>
<evidence type="ECO:0000313" key="6">
    <source>
        <dbReference type="EMBL" id="KAI1902930.1"/>
    </source>
</evidence>
<dbReference type="GO" id="GO:0007156">
    <property type="term" value="P:homophilic cell adhesion via plasma membrane adhesion molecules"/>
    <property type="evidence" value="ECO:0007669"/>
    <property type="project" value="TreeGrafter"/>
</dbReference>
<dbReference type="PROSITE" id="PS00018">
    <property type="entry name" value="EF_HAND_1"/>
    <property type="match status" value="2"/>
</dbReference>
<dbReference type="InterPro" id="IPR018247">
    <property type="entry name" value="EF_Hand_1_Ca_BS"/>
</dbReference>
<dbReference type="PANTHER" id="PTHR45080">
    <property type="entry name" value="CONTACTIN 5"/>
    <property type="match status" value="1"/>
</dbReference>
<dbReference type="CDD" id="cd00096">
    <property type="entry name" value="Ig"/>
    <property type="match status" value="1"/>
</dbReference>
<dbReference type="Gene3D" id="1.10.238.10">
    <property type="entry name" value="EF-hand"/>
    <property type="match status" value="1"/>
</dbReference>
<dbReference type="InterPro" id="IPR015943">
    <property type="entry name" value="WD40/YVTN_repeat-like_dom_sf"/>
</dbReference>
<dbReference type="InterPro" id="IPR011992">
    <property type="entry name" value="EF-hand-dom_pair"/>
</dbReference>
<dbReference type="InterPro" id="IPR002048">
    <property type="entry name" value="EF_hand_dom"/>
</dbReference>
<accession>A0A8T3E2Q7</accession>
<dbReference type="Proteomes" id="UP000829720">
    <property type="component" value="Unassembled WGS sequence"/>
</dbReference>
<proteinExistence type="predicted"/>
<dbReference type="Pfam" id="PF13202">
    <property type="entry name" value="EF-hand_5"/>
    <property type="match status" value="1"/>
</dbReference>
<protein>
    <recommendedName>
        <fullName evidence="8">Follistatin-related protein 4</fullName>
    </recommendedName>
</protein>
<evidence type="ECO:0008006" key="8">
    <source>
        <dbReference type="Google" id="ProtNLM"/>
    </source>
</evidence>
<evidence type="ECO:0000259" key="5">
    <source>
        <dbReference type="PROSITE" id="PS50835"/>
    </source>
</evidence>
<organism evidence="6 7">
    <name type="scientific">Albula goreensis</name>
    <dbReference type="NCBI Taxonomy" id="1534307"/>
    <lineage>
        <taxon>Eukaryota</taxon>
        <taxon>Metazoa</taxon>
        <taxon>Chordata</taxon>
        <taxon>Craniata</taxon>
        <taxon>Vertebrata</taxon>
        <taxon>Euteleostomi</taxon>
        <taxon>Actinopterygii</taxon>
        <taxon>Neopterygii</taxon>
        <taxon>Teleostei</taxon>
        <taxon>Albuliformes</taxon>
        <taxon>Albulidae</taxon>
        <taxon>Albula</taxon>
    </lineage>
</organism>
<evidence type="ECO:0000256" key="3">
    <source>
        <dbReference type="SAM" id="MobiDB-lite"/>
    </source>
</evidence>
<dbReference type="SUPFAM" id="SSF48726">
    <property type="entry name" value="Immunoglobulin"/>
    <property type="match status" value="2"/>
</dbReference>
<dbReference type="PANTHER" id="PTHR45080:SF32">
    <property type="entry name" value="MAM DOMAIN CONTAINING GLYCOSYLPHOSPHATIDYLINOSITOL ANCHOR 1"/>
    <property type="match status" value="1"/>
</dbReference>
<gene>
    <name evidence="6" type="ORF">AGOR_G00021370</name>
</gene>
<dbReference type="InterPro" id="IPR007110">
    <property type="entry name" value="Ig-like_dom"/>
</dbReference>
<evidence type="ECO:0000259" key="4">
    <source>
        <dbReference type="PROSITE" id="PS50222"/>
    </source>
</evidence>
<dbReference type="GO" id="GO:0005509">
    <property type="term" value="F:calcium ion binding"/>
    <property type="evidence" value="ECO:0007669"/>
    <property type="project" value="InterPro"/>
</dbReference>
<keyword evidence="7" id="KW-1185">Reference proteome</keyword>
<dbReference type="PROSITE" id="PS50222">
    <property type="entry name" value="EF_HAND_2"/>
    <property type="match status" value="1"/>
</dbReference>
<dbReference type="GO" id="GO:0030424">
    <property type="term" value="C:axon"/>
    <property type="evidence" value="ECO:0007669"/>
    <property type="project" value="TreeGrafter"/>
</dbReference>
<dbReference type="InterPro" id="IPR003598">
    <property type="entry name" value="Ig_sub2"/>
</dbReference>
<feature type="domain" description="Ig-like" evidence="5">
    <location>
        <begin position="107"/>
        <end position="180"/>
    </location>
</feature>
<dbReference type="GO" id="GO:0005886">
    <property type="term" value="C:plasma membrane"/>
    <property type="evidence" value="ECO:0007669"/>
    <property type="project" value="TreeGrafter"/>
</dbReference>